<protein>
    <submittedName>
        <fullName evidence="2">Uncharacterized protein</fullName>
    </submittedName>
</protein>
<dbReference type="Proteomes" id="UP000199468">
    <property type="component" value="Unassembled WGS sequence"/>
</dbReference>
<keyword evidence="1" id="KW-0732">Signal</keyword>
<feature type="chain" id="PRO_5046799246" evidence="1">
    <location>
        <begin position="25"/>
        <end position="168"/>
    </location>
</feature>
<name>A0ABY0NS75_9HYPH</name>
<evidence type="ECO:0000313" key="2">
    <source>
        <dbReference type="EMBL" id="SDG01901.1"/>
    </source>
</evidence>
<evidence type="ECO:0000256" key="1">
    <source>
        <dbReference type="SAM" id="SignalP"/>
    </source>
</evidence>
<keyword evidence="3" id="KW-1185">Reference proteome</keyword>
<proteinExistence type="predicted"/>
<dbReference type="RefSeq" id="WP_091856622.1">
    <property type="nucleotide sequence ID" value="NZ_FNBZ01000002.1"/>
</dbReference>
<gene>
    <name evidence="2" type="ORF">SAMN05421844_102637</name>
</gene>
<evidence type="ECO:0000313" key="3">
    <source>
        <dbReference type="Proteomes" id="UP000199468"/>
    </source>
</evidence>
<feature type="signal peptide" evidence="1">
    <location>
        <begin position="1"/>
        <end position="24"/>
    </location>
</feature>
<sequence length="168" mass="17593">MRRLLLVTASIAPLLLATGLAASAQPHFGGAGFRHGGGGFHSRGIGMRPHGMRPAIPAYRQNARSGWHGGGWGWRRAGHYPYRGYRRGYPYWGAASGLAAAATLGAIATYPYEPAYPVYPAYEAIPAAEGGQCSTPVKICTLYEPAPIGIGCSCRVPGGRARGTVVGP</sequence>
<comment type="caution">
    <text evidence="2">The sequence shown here is derived from an EMBL/GenBank/DDBJ whole genome shotgun (WGS) entry which is preliminary data.</text>
</comment>
<organism evidence="2 3">
    <name type="scientific">Bosea robiniae</name>
    <dbReference type="NCBI Taxonomy" id="1036780"/>
    <lineage>
        <taxon>Bacteria</taxon>
        <taxon>Pseudomonadati</taxon>
        <taxon>Pseudomonadota</taxon>
        <taxon>Alphaproteobacteria</taxon>
        <taxon>Hyphomicrobiales</taxon>
        <taxon>Boseaceae</taxon>
        <taxon>Bosea</taxon>
    </lineage>
</organism>
<accession>A0ABY0NS75</accession>
<dbReference type="EMBL" id="FNBZ01000002">
    <property type="protein sequence ID" value="SDG01901.1"/>
    <property type="molecule type" value="Genomic_DNA"/>
</dbReference>
<reference evidence="2 3" key="1">
    <citation type="submission" date="2016-10" db="EMBL/GenBank/DDBJ databases">
        <authorList>
            <person name="Varghese N."/>
            <person name="Submissions S."/>
        </authorList>
    </citation>
    <scope>NUCLEOTIDE SEQUENCE [LARGE SCALE GENOMIC DNA]</scope>
    <source>
        <strain evidence="2 3">DSM 26672</strain>
    </source>
</reference>